<feature type="domain" description="HD-GYP" evidence="2">
    <location>
        <begin position="440"/>
        <end position="638"/>
    </location>
</feature>
<name>A0ABQ2SFA6_9DEIO</name>
<dbReference type="Proteomes" id="UP000620633">
    <property type="component" value="Unassembled WGS sequence"/>
</dbReference>
<dbReference type="PROSITE" id="PS51832">
    <property type="entry name" value="HD_GYP"/>
    <property type="match status" value="1"/>
</dbReference>
<dbReference type="InterPro" id="IPR052020">
    <property type="entry name" value="Cyclic_di-GMP/3'3'-cGAMP_PDE"/>
</dbReference>
<sequence>MTAWFTPPRSGPDGVSRQPRPEWTAALGEAGRAEVAARDSGDDDALAASLYARGCALNRLGQSQEALGALLECVAFLPAGRQREQALAWREAACAQRNLACDTEALEYLGLALRLAQEAADPALEVDLIEDLAQAHAEQEDHGAALHALHGSLRVRRTLPGQPGLAHTLVRLAQVQLRACAAPDPDLPGSTPPASPLPDSSLPDPFLEGQLREAHATLLEALRLLGGPALTPEHFSAEHFSPEHFSAVHFSAVHFSAAHPARDSNDRVGGQGMGGQGALRGEALAALAHLHLRRGDPAAAQRSALEALEWLRRAGATRQALRVLPDLARAQLALGEAAAALAGLREALAVNTPERLLAEQAALHLAACEACEALGDHAGALGHHRAFHALDSRGRGRHDRERLRATQARVGLDATREEARLHRVRGEELEAEVQARTAQLARSQRAVIDLLASCAEFRDAPLGPHTRWVGDAAQAVALALGSAPAEAAQLGLAARLHDVGKIGIPDSVLLKRGPLLPDEWAQMAEHTTLGARLLTQPGAADGGPLLQLAAQIALTHHECWDGSGYPAGLAGEAIPLGGRIVRVVDTFDALVSARPYKDGWPAAQALSYLSEHAGQLFDPVVVRVFVELHAAGRLPERA</sequence>
<dbReference type="InterPro" id="IPR011990">
    <property type="entry name" value="TPR-like_helical_dom_sf"/>
</dbReference>
<reference evidence="4" key="1">
    <citation type="journal article" date="2019" name="Int. J. Syst. Evol. Microbiol.">
        <title>The Global Catalogue of Microorganisms (GCM) 10K type strain sequencing project: providing services to taxonomists for standard genome sequencing and annotation.</title>
        <authorList>
            <consortium name="The Broad Institute Genomics Platform"/>
            <consortium name="The Broad Institute Genome Sequencing Center for Infectious Disease"/>
            <person name="Wu L."/>
            <person name="Ma J."/>
        </authorList>
    </citation>
    <scope>NUCLEOTIDE SEQUENCE [LARGE SCALE GENOMIC DNA]</scope>
    <source>
        <strain evidence="4">JCM 31406</strain>
    </source>
</reference>
<dbReference type="SMART" id="SM00471">
    <property type="entry name" value="HDc"/>
    <property type="match status" value="1"/>
</dbReference>
<dbReference type="RefSeq" id="WP_189100989.1">
    <property type="nucleotide sequence ID" value="NZ_BMQO01000006.1"/>
</dbReference>
<feature type="region of interest" description="Disordered" evidence="1">
    <location>
        <begin position="182"/>
        <end position="201"/>
    </location>
</feature>
<dbReference type="SUPFAM" id="SSF109604">
    <property type="entry name" value="HD-domain/PDEase-like"/>
    <property type="match status" value="1"/>
</dbReference>
<dbReference type="SUPFAM" id="SSF48452">
    <property type="entry name" value="TPR-like"/>
    <property type="match status" value="2"/>
</dbReference>
<organism evidence="3 4">
    <name type="scientific">Deinococcus knuensis</name>
    <dbReference type="NCBI Taxonomy" id="1837380"/>
    <lineage>
        <taxon>Bacteria</taxon>
        <taxon>Thermotogati</taxon>
        <taxon>Deinococcota</taxon>
        <taxon>Deinococci</taxon>
        <taxon>Deinococcales</taxon>
        <taxon>Deinococcaceae</taxon>
        <taxon>Deinococcus</taxon>
    </lineage>
</organism>
<proteinExistence type="predicted"/>
<dbReference type="InterPro" id="IPR037522">
    <property type="entry name" value="HD_GYP_dom"/>
</dbReference>
<protein>
    <recommendedName>
        <fullName evidence="2">HD-GYP domain-containing protein</fullName>
    </recommendedName>
</protein>
<dbReference type="CDD" id="cd00077">
    <property type="entry name" value="HDc"/>
    <property type="match status" value="1"/>
</dbReference>
<dbReference type="PANTHER" id="PTHR45228:SF8">
    <property type="entry name" value="TWO-COMPONENT RESPONSE REGULATOR-RELATED"/>
    <property type="match status" value="1"/>
</dbReference>
<dbReference type="Pfam" id="PF13487">
    <property type="entry name" value="HD_5"/>
    <property type="match status" value="1"/>
</dbReference>
<dbReference type="InterPro" id="IPR003607">
    <property type="entry name" value="HD/PDEase_dom"/>
</dbReference>
<comment type="caution">
    <text evidence="3">The sequence shown here is derived from an EMBL/GenBank/DDBJ whole genome shotgun (WGS) entry which is preliminary data.</text>
</comment>
<evidence type="ECO:0000313" key="3">
    <source>
        <dbReference type="EMBL" id="GGS26866.1"/>
    </source>
</evidence>
<evidence type="ECO:0000313" key="4">
    <source>
        <dbReference type="Proteomes" id="UP000620633"/>
    </source>
</evidence>
<accession>A0ABQ2SFA6</accession>
<dbReference type="PANTHER" id="PTHR45228">
    <property type="entry name" value="CYCLIC DI-GMP PHOSPHODIESTERASE TM_0186-RELATED"/>
    <property type="match status" value="1"/>
</dbReference>
<dbReference type="Gene3D" id="1.25.40.10">
    <property type="entry name" value="Tetratricopeptide repeat domain"/>
    <property type="match status" value="1"/>
</dbReference>
<keyword evidence="4" id="KW-1185">Reference proteome</keyword>
<gene>
    <name evidence="3" type="ORF">GCM10008961_17950</name>
</gene>
<evidence type="ECO:0000259" key="2">
    <source>
        <dbReference type="PROSITE" id="PS51832"/>
    </source>
</evidence>
<dbReference type="Gene3D" id="1.10.3210.10">
    <property type="entry name" value="Hypothetical protein af1432"/>
    <property type="match status" value="1"/>
</dbReference>
<evidence type="ECO:0000256" key="1">
    <source>
        <dbReference type="SAM" id="MobiDB-lite"/>
    </source>
</evidence>
<dbReference type="EMBL" id="BMQO01000006">
    <property type="protein sequence ID" value="GGS26866.1"/>
    <property type="molecule type" value="Genomic_DNA"/>
</dbReference>
<feature type="region of interest" description="Disordered" evidence="1">
    <location>
        <begin position="1"/>
        <end position="20"/>
    </location>
</feature>